<dbReference type="Proteomes" id="UP000441102">
    <property type="component" value="Unassembled WGS sequence"/>
</dbReference>
<evidence type="ECO:0000256" key="4">
    <source>
        <dbReference type="RuleBase" id="RU003744"/>
    </source>
</evidence>
<evidence type="ECO:0000313" key="7">
    <source>
        <dbReference type="EMBL" id="KAB2791276.1"/>
    </source>
</evidence>
<dbReference type="Gene3D" id="3.40.190.10">
    <property type="entry name" value="Periplasmic binding protein-like II"/>
    <property type="match status" value="2"/>
</dbReference>
<organism evidence="7 9">
    <name type="scientific">Brucella anthropi</name>
    <name type="common">Ochrobactrum anthropi</name>
    <dbReference type="NCBI Taxonomy" id="529"/>
    <lineage>
        <taxon>Bacteria</taxon>
        <taxon>Pseudomonadati</taxon>
        <taxon>Pseudomonadota</taxon>
        <taxon>Alphaproteobacteria</taxon>
        <taxon>Hyphomicrobiales</taxon>
        <taxon>Brucellaceae</taxon>
        <taxon>Brucella/Ochrobactrum group</taxon>
        <taxon>Brucella</taxon>
    </lineage>
</organism>
<gene>
    <name evidence="7" type="ORF">F9L06_23735</name>
    <name evidence="8" type="ORF">IH622_15145</name>
</gene>
<comment type="caution">
    <text evidence="7">The sequence shown here is derived from an EMBL/GenBank/DDBJ whole genome shotgun (WGS) entry which is preliminary data.</text>
</comment>
<reference evidence="8" key="2">
    <citation type="submission" date="2020-09" db="EMBL/GenBank/DDBJ databases">
        <authorList>
            <person name="Dalcin Martins P."/>
        </authorList>
    </citation>
    <scope>NUCLEOTIDE SEQUENCE</scope>
    <source>
        <strain evidence="8">MAG47</strain>
    </source>
</reference>
<dbReference type="SMART" id="SM00062">
    <property type="entry name" value="PBPb"/>
    <property type="match status" value="1"/>
</dbReference>
<evidence type="ECO:0000256" key="5">
    <source>
        <dbReference type="SAM" id="SignalP"/>
    </source>
</evidence>
<dbReference type="PROSITE" id="PS01039">
    <property type="entry name" value="SBP_BACTERIAL_3"/>
    <property type="match status" value="1"/>
</dbReference>
<dbReference type="KEGG" id="oah:DR92_3746"/>
<dbReference type="Proteomes" id="UP000642265">
    <property type="component" value="Unassembled WGS sequence"/>
</dbReference>
<reference evidence="7 9" key="1">
    <citation type="submission" date="2019-09" db="EMBL/GenBank/DDBJ databases">
        <title>Taxonomic organization of the family Brucellaceae based on a phylogenomic approach.</title>
        <authorList>
            <person name="Leclercq S."/>
            <person name="Cloeckaert A."/>
            <person name="Zygmunt M.S."/>
        </authorList>
    </citation>
    <scope>NUCLEOTIDE SEQUENCE [LARGE SCALE GENOMIC DNA]</scope>
    <source>
        <strain evidence="7 9">CCUG 34461</strain>
    </source>
</reference>
<proteinExistence type="inferred from homology"/>
<dbReference type="RefSeq" id="WP_010660493.1">
    <property type="nucleotide sequence ID" value="NZ_CP008819.1"/>
</dbReference>
<feature type="domain" description="Solute-binding protein family 3/N-terminal" evidence="6">
    <location>
        <begin position="43"/>
        <end position="272"/>
    </location>
</feature>
<dbReference type="InterPro" id="IPR018313">
    <property type="entry name" value="SBP_3_CS"/>
</dbReference>
<reference evidence="8" key="3">
    <citation type="submission" date="2020-10" db="EMBL/GenBank/DDBJ databases">
        <title>Enrichment of novel Verrucomicrobia, Bacteroidetes and Krumholzibacteria in an oxygen-limited, methane- and iron-fed bioreactor inoculated with Bothnian Sea sediments.</title>
        <authorList>
            <person name="Martins P.D."/>
            <person name="de Jong A."/>
            <person name="Lenstra W.K."/>
            <person name="van Helmond N.A.G.M."/>
            <person name="Slomp C.P."/>
            <person name="Jetten M.S.M."/>
            <person name="Welte C.U."/>
            <person name="Rasigraf O."/>
        </authorList>
    </citation>
    <scope>NUCLEOTIDE SEQUENCE</scope>
    <source>
        <strain evidence="8">MAG47</strain>
    </source>
</reference>
<sequence length="286" mass="30944">MPAPTISKRVTELKSALLAATFAVVALAPHEAAAAPQTVKENTLSVGSDLTYPPFVYMKDGKPAGFDVELMEGVAKQLGLAAEFKDTRFTSLITGARANHFDVIASALYVTPERQKILNFIPYIKAGSSLLVLKDAKFRPANEKELCGKIIGSMQGASWLPKLKALSEDYCAKNNLGAIETREFDTDAQVTQALRSGSVDVEFMDNVVAAELLKKFPDDYAVTSSALIYPIMVGVATTPQNKELFNAMNDAFAQMRKDGSYDALVKTYGMEPVTDDEIKAVVSTAQ</sequence>
<comment type="similarity">
    <text evidence="2 4">Belongs to the bacterial solute-binding protein 3 family.</text>
</comment>
<feature type="signal peptide" evidence="5">
    <location>
        <begin position="1"/>
        <end position="34"/>
    </location>
</feature>
<dbReference type="EMBL" id="WBWX01000015">
    <property type="protein sequence ID" value="KAB2791276.1"/>
    <property type="molecule type" value="Genomic_DNA"/>
</dbReference>
<comment type="subcellular location">
    <subcellularLocation>
        <location evidence="1">Cell envelope</location>
    </subcellularLocation>
</comment>
<evidence type="ECO:0000256" key="3">
    <source>
        <dbReference type="ARBA" id="ARBA00022729"/>
    </source>
</evidence>
<dbReference type="InterPro" id="IPR001638">
    <property type="entry name" value="Solute-binding_3/MltF_N"/>
</dbReference>
<dbReference type="GO" id="GO:0030313">
    <property type="term" value="C:cell envelope"/>
    <property type="evidence" value="ECO:0007669"/>
    <property type="project" value="UniProtKB-SubCell"/>
</dbReference>
<evidence type="ECO:0000256" key="1">
    <source>
        <dbReference type="ARBA" id="ARBA00004196"/>
    </source>
</evidence>
<dbReference type="SUPFAM" id="SSF53850">
    <property type="entry name" value="Periplasmic binding protein-like II"/>
    <property type="match status" value="1"/>
</dbReference>
<keyword evidence="3 5" id="KW-0732">Signal</keyword>
<dbReference type="PANTHER" id="PTHR35936">
    <property type="entry name" value="MEMBRANE-BOUND LYTIC MUREIN TRANSGLYCOSYLASE F"/>
    <property type="match status" value="1"/>
</dbReference>
<dbReference type="GeneID" id="61316179"/>
<dbReference type="CDD" id="cd13530">
    <property type="entry name" value="PBP2_peptides_like"/>
    <property type="match status" value="1"/>
</dbReference>
<accession>A0A011V3M5</accession>
<evidence type="ECO:0000259" key="6">
    <source>
        <dbReference type="SMART" id="SM00062"/>
    </source>
</evidence>
<name>A0A011V3M5_BRUAN</name>
<evidence type="ECO:0000313" key="8">
    <source>
        <dbReference type="EMBL" id="MBE0562137.1"/>
    </source>
</evidence>
<feature type="chain" id="PRO_5043117588" evidence="5">
    <location>
        <begin position="35"/>
        <end position="286"/>
    </location>
</feature>
<dbReference type="Pfam" id="PF00497">
    <property type="entry name" value="SBP_bac_3"/>
    <property type="match status" value="1"/>
</dbReference>
<evidence type="ECO:0000256" key="2">
    <source>
        <dbReference type="ARBA" id="ARBA00010333"/>
    </source>
</evidence>
<dbReference type="EMBL" id="JACZKO010000040">
    <property type="protein sequence ID" value="MBE0562137.1"/>
    <property type="molecule type" value="Genomic_DNA"/>
</dbReference>
<dbReference type="AlphaFoldDB" id="A0A011V3M5"/>
<protein>
    <submittedName>
        <fullName evidence="7">Amino acid ABC transporter substrate-binding protein</fullName>
    </submittedName>
</protein>
<evidence type="ECO:0000313" key="9">
    <source>
        <dbReference type="Proteomes" id="UP000441102"/>
    </source>
</evidence>
<dbReference type="OMA" id="PYEYMEN"/>